<gene>
    <name evidence="2" type="ORF">HAX54_003592</name>
</gene>
<evidence type="ECO:0000313" key="2">
    <source>
        <dbReference type="EMBL" id="MCD7466666.1"/>
    </source>
</evidence>
<reference evidence="2 3" key="1">
    <citation type="journal article" date="2021" name="BMC Genomics">
        <title>Datura genome reveals duplications of psychoactive alkaloid biosynthetic genes and high mutation rate following tissue culture.</title>
        <authorList>
            <person name="Rajewski A."/>
            <person name="Carter-House D."/>
            <person name="Stajich J."/>
            <person name="Litt A."/>
        </authorList>
    </citation>
    <scope>NUCLEOTIDE SEQUENCE [LARGE SCALE GENOMIC DNA]</scope>
    <source>
        <strain evidence="2">AR-01</strain>
    </source>
</reference>
<organism evidence="2 3">
    <name type="scientific">Datura stramonium</name>
    <name type="common">Jimsonweed</name>
    <name type="synonym">Common thornapple</name>
    <dbReference type="NCBI Taxonomy" id="4076"/>
    <lineage>
        <taxon>Eukaryota</taxon>
        <taxon>Viridiplantae</taxon>
        <taxon>Streptophyta</taxon>
        <taxon>Embryophyta</taxon>
        <taxon>Tracheophyta</taxon>
        <taxon>Spermatophyta</taxon>
        <taxon>Magnoliopsida</taxon>
        <taxon>eudicotyledons</taxon>
        <taxon>Gunneridae</taxon>
        <taxon>Pentapetalae</taxon>
        <taxon>asterids</taxon>
        <taxon>lamiids</taxon>
        <taxon>Solanales</taxon>
        <taxon>Solanaceae</taxon>
        <taxon>Solanoideae</taxon>
        <taxon>Datureae</taxon>
        <taxon>Datura</taxon>
    </lineage>
</organism>
<dbReference type="Proteomes" id="UP000823775">
    <property type="component" value="Unassembled WGS sequence"/>
</dbReference>
<accession>A0ABS8T730</accession>
<feature type="region of interest" description="Disordered" evidence="1">
    <location>
        <begin position="76"/>
        <end position="120"/>
    </location>
</feature>
<feature type="compositionally biased region" description="Basic and acidic residues" evidence="1">
    <location>
        <begin position="88"/>
        <end position="120"/>
    </location>
</feature>
<dbReference type="EMBL" id="JACEIK010001163">
    <property type="protein sequence ID" value="MCD7466666.1"/>
    <property type="molecule type" value="Genomic_DNA"/>
</dbReference>
<evidence type="ECO:0000256" key="1">
    <source>
        <dbReference type="SAM" id="MobiDB-lite"/>
    </source>
</evidence>
<proteinExistence type="predicted"/>
<keyword evidence="3" id="KW-1185">Reference proteome</keyword>
<sequence>MQGRGRREGQSSQDAYVRVSDDIDWIALHRASDDQPPQDLLKGRCLSFRDVIGMDDLVADIPIIHKNIQEKSIPVNATIKRKKKKKSCDRADNHGIERPSVKRWNDGHENDSEGREEWVV</sequence>
<name>A0ABS8T730_DATST</name>
<comment type="caution">
    <text evidence="2">The sequence shown here is derived from an EMBL/GenBank/DDBJ whole genome shotgun (WGS) entry which is preliminary data.</text>
</comment>
<evidence type="ECO:0000313" key="3">
    <source>
        <dbReference type="Proteomes" id="UP000823775"/>
    </source>
</evidence>
<protein>
    <submittedName>
        <fullName evidence="2">Uncharacterized protein</fullName>
    </submittedName>
</protein>